<proteinExistence type="predicted"/>
<dbReference type="EMBL" id="CP044081">
    <property type="protein sequence ID" value="QEU09817.1"/>
    <property type="molecule type" value="Genomic_DNA"/>
</dbReference>
<evidence type="ECO:0000313" key="2">
    <source>
        <dbReference type="Proteomes" id="UP000324507"/>
    </source>
</evidence>
<reference evidence="1 2" key="1">
    <citation type="submission" date="2019-09" db="EMBL/GenBank/DDBJ databases">
        <title>FDA dAtabase for Regulatory Grade micrObial Sequences (FDA-ARGOS): Supporting development and validation of Infectious Disease Dx tests.</title>
        <authorList>
            <person name="Sciortino C."/>
            <person name="Tallon L."/>
            <person name="Sadzewicz L."/>
            <person name="Vavikolanu K."/>
            <person name="Mehta A."/>
            <person name="Aluvathingal J."/>
            <person name="Nadendla S."/>
            <person name="Nandy P."/>
            <person name="Geyer C."/>
            <person name="Yan Y."/>
            <person name="Sichtig H."/>
        </authorList>
    </citation>
    <scope>NUCLEOTIDE SEQUENCE [LARGE SCALE GENOMIC DNA]</scope>
    <source>
        <strain evidence="1 2">FDAARGOS_643</strain>
    </source>
</reference>
<gene>
    <name evidence="1" type="ORF">FOB51_18410</name>
</gene>
<dbReference type="Proteomes" id="UP000324507">
    <property type="component" value="Chromosome"/>
</dbReference>
<accession>A0A5P2QUP1</accession>
<dbReference type="RefSeq" id="WP_150351428.1">
    <property type="nucleotide sequence ID" value="NZ_CP044081.1"/>
</dbReference>
<sequence>MAAVPALAEVETPIAALYGEWEKATRAVELAMAEGKFDDDEFDVIVGAQTDIEDQISRMKPMNLRDLAMKLYARASAGKCDLPPSQYCPGLWDEARELISA</sequence>
<protein>
    <submittedName>
        <fullName evidence="1">Uncharacterized protein</fullName>
    </submittedName>
</protein>
<evidence type="ECO:0000313" key="1">
    <source>
        <dbReference type="EMBL" id="QEU09817.1"/>
    </source>
</evidence>
<name>A0A5P2QUP1_9RHOB</name>
<organism evidence="1 2">
    <name type="scientific">Paracoccus yeei</name>
    <dbReference type="NCBI Taxonomy" id="147645"/>
    <lineage>
        <taxon>Bacteria</taxon>
        <taxon>Pseudomonadati</taxon>
        <taxon>Pseudomonadota</taxon>
        <taxon>Alphaproteobacteria</taxon>
        <taxon>Rhodobacterales</taxon>
        <taxon>Paracoccaceae</taxon>
        <taxon>Paracoccus</taxon>
    </lineage>
</organism>
<dbReference type="AlphaFoldDB" id="A0A5P2QUP1"/>